<dbReference type="RefSeq" id="WP_254086240.1">
    <property type="nucleotide sequence ID" value="NZ_JAHESE010000024.1"/>
</dbReference>
<dbReference type="InterPro" id="IPR002324">
    <property type="entry name" value="Cyt_c_ID"/>
</dbReference>
<dbReference type="PROSITE" id="PS51257">
    <property type="entry name" value="PROKAR_LIPOPROTEIN"/>
    <property type="match status" value="1"/>
</dbReference>
<dbReference type="Gene3D" id="2.120.10.30">
    <property type="entry name" value="TolB, C-terminal domain"/>
    <property type="match status" value="1"/>
</dbReference>
<evidence type="ECO:0000256" key="2">
    <source>
        <dbReference type="ARBA" id="ARBA00022617"/>
    </source>
</evidence>
<sequence length="1155" mass="127525">MRNLFASSRKLFSALLTFICLVAVTGACKRQPDEPTRVLVFSKTTVFRHESIGAGIEAIRKLGQRHNFVVDTTENGAAFHEENLKRYKAVIFLSTTGDVLNAEQQNNFERYIQAGGGYLGIHAASDTEYDWPWYGKLVGAYFTSHPNAPNVRNAIFHVADKNNPATDSLPDPWKRDDEFYNFKDINPDVKVLLTIDEKSYEGGTNGDYHPMAWYHHYDGGRAFYTALGHTDESFSDPLFLHHLWGGLQFVLGGDEPLNYKTAHTLRMPEENRFTKVVLDEKLNEPVELAILPGDDILFVERHGAVKLYSQKEKKTKVIATIAVSTKYKDKEGKESEAEDGLLGVVLDPAFATNHWVYLYYSDPGNEPKNVLVRYELRGEKLIEESKKVLLEVAVQREQCCHTGGSMAFDAKGNLYLSTGDNTSPRATAYAPIDERPDRSPWDAQKSSANTNDLRGKILRIHPEADGTYTVPDGNLFPKGTAQTRPEIYVMGNRNPYRIDFDKKTGYLYWGDVGPDAGKDSTTLGPRAYDEIGQARGPGFYGWPYFVGDNKAYFDYDFAANKTGAKFDPARPRNESPNNTGLKDLPAAQKAFIWYPYDASPEFPLLGTGGRTAMAGPVYYTEDFTHAPRAFPEYYNGKLFIYEWMRGWIMAVTMDKEGNYVSMERFMPSHRFSNPMDMAFSPSGDLYILEYGTAWFQGNDDARLVRIEYNGGNRKPHIRMAADHTRGAVPFTVNLTSEGTKDYDHDDLTYAWKITAANGQEVATQKGATSSVTLDKAGVYKAALTVTDAKGDTAAATITLEAGNDPPQLSFNITKGNTSFFFPGKPFDYEVKVTDKEDGSTEAGSITADNVSLSIDYLEGFDKIAVAQGHQAADQAAAVAVGKQLMDNSDCKSCHIIDKKSIGPRYLDVAAKYKNDPKALDYLTDKIIAGGGGVWGETAMAAHPQLKKPDVQEIVKYILSLGNAPGPVLPIQGTYTPTLPKGAPGQGAVILRAAYTDHGANGIAPITSEKTMTLRSATVMAGDADQWDKVQKYKMPDPPIELMIGSSKGAHLIFKQVDLTDISAITFVAMAPENMLGAAGGTVEVRLDYPGGEVVGESPMIKPVVMDLMGKTPPKPTIVTAPLKPTKGKHDLYFMYKNEKADATQARFILINIIYH</sequence>
<keyword evidence="4" id="KW-0249">Electron transport</keyword>
<evidence type="ECO:0000256" key="1">
    <source>
        <dbReference type="ARBA" id="ARBA00022448"/>
    </source>
</evidence>
<feature type="binding site" description="covalent" evidence="6">
    <location>
        <position position="939"/>
    </location>
    <ligand>
        <name>heme c</name>
        <dbReference type="ChEBI" id="CHEBI:61717"/>
    </ligand>
</feature>
<dbReference type="Pfam" id="PF00034">
    <property type="entry name" value="Cytochrom_C"/>
    <property type="match status" value="1"/>
</dbReference>
<dbReference type="InterPro" id="IPR022409">
    <property type="entry name" value="PKD/Chitinase_dom"/>
</dbReference>
<dbReference type="SUPFAM" id="SSF46626">
    <property type="entry name" value="Cytochrome c"/>
    <property type="match status" value="1"/>
</dbReference>
<dbReference type="InterPro" id="IPR011041">
    <property type="entry name" value="Quinoprot_gluc/sorb_DH_b-prop"/>
</dbReference>
<evidence type="ECO:0000256" key="6">
    <source>
        <dbReference type="PIRSR" id="PIRSR602324-1"/>
    </source>
</evidence>
<feature type="chain" id="PRO_5043031195" evidence="7">
    <location>
        <begin position="23"/>
        <end position="1155"/>
    </location>
</feature>
<comment type="PTM">
    <text evidence="6">Binds 1 heme c group covalently per subunit.</text>
</comment>
<evidence type="ECO:0000256" key="5">
    <source>
        <dbReference type="ARBA" id="ARBA00023004"/>
    </source>
</evidence>
<dbReference type="SMART" id="SM00089">
    <property type="entry name" value="PKD"/>
    <property type="match status" value="1"/>
</dbReference>
<dbReference type="EMBL" id="JAHESE010000024">
    <property type="protein sequence ID" value="MBT1710665.1"/>
    <property type="molecule type" value="Genomic_DNA"/>
</dbReference>
<keyword evidence="10" id="KW-1185">Reference proteome</keyword>
<feature type="signal peptide" evidence="7">
    <location>
        <begin position="1"/>
        <end position="22"/>
    </location>
</feature>
<evidence type="ECO:0000259" key="8">
    <source>
        <dbReference type="PROSITE" id="PS51007"/>
    </source>
</evidence>
<keyword evidence="7" id="KW-0732">Signal</keyword>
<dbReference type="PRINTS" id="PR00606">
    <property type="entry name" value="CYTCHROMECID"/>
</dbReference>
<dbReference type="InterPro" id="IPR036909">
    <property type="entry name" value="Cyt_c-like_dom_sf"/>
</dbReference>
<feature type="binding site" description="covalent" evidence="6">
    <location>
        <position position="894"/>
    </location>
    <ligand>
        <name>heme c</name>
        <dbReference type="ChEBI" id="CHEBI:61717"/>
    </ligand>
</feature>
<dbReference type="SUPFAM" id="SSF49299">
    <property type="entry name" value="PKD domain"/>
    <property type="match status" value="1"/>
</dbReference>
<dbReference type="InterPro" id="IPR029062">
    <property type="entry name" value="Class_I_gatase-like"/>
</dbReference>
<dbReference type="Gene3D" id="1.10.760.10">
    <property type="entry name" value="Cytochrome c-like domain"/>
    <property type="match status" value="1"/>
</dbReference>
<dbReference type="PANTHER" id="PTHR40469:SF2">
    <property type="entry name" value="GALACTOSE-BINDING DOMAIN-LIKE SUPERFAMILY PROTEIN"/>
    <property type="match status" value="1"/>
</dbReference>
<keyword evidence="5 6" id="KW-0408">Iron</keyword>
<dbReference type="InterPro" id="IPR013783">
    <property type="entry name" value="Ig-like_fold"/>
</dbReference>
<feature type="binding site" description="covalent" evidence="6">
    <location>
        <position position="890"/>
    </location>
    <ligand>
        <name>heme c</name>
        <dbReference type="ChEBI" id="CHEBI:61717"/>
    </ligand>
</feature>
<dbReference type="GO" id="GO:0005506">
    <property type="term" value="F:iron ion binding"/>
    <property type="evidence" value="ECO:0007669"/>
    <property type="project" value="InterPro"/>
</dbReference>
<evidence type="ECO:0000256" key="7">
    <source>
        <dbReference type="SAM" id="SignalP"/>
    </source>
</evidence>
<gene>
    <name evidence="9" type="ORF">KK062_20660</name>
</gene>
<protein>
    <submittedName>
        <fullName evidence="9">ThuA domain-containing protein</fullName>
    </submittedName>
</protein>
<dbReference type="Gene3D" id="3.40.50.880">
    <property type="match status" value="1"/>
</dbReference>
<dbReference type="AlphaFoldDB" id="A0AAP2E0S7"/>
<dbReference type="Proteomes" id="UP001319080">
    <property type="component" value="Unassembled WGS sequence"/>
</dbReference>
<keyword evidence="3 6" id="KW-0479">Metal-binding</keyword>
<proteinExistence type="predicted"/>
<dbReference type="Gene3D" id="2.60.120.260">
    <property type="entry name" value="Galactose-binding domain-like"/>
    <property type="match status" value="1"/>
</dbReference>
<keyword evidence="1" id="KW-0813">Transport</keyword>
<dbReference type="GO" id="GO:0009055">
    <property type="term" value="F:electron transfer activity"/>
    <property type="evidence" value="ECO:0007669"/>
    <property type="project" value="InterPro"/>
</dbReference>
<reference evidence="9 10" key="1">
    <citation type="submission" date="2021-05" db="EMBL/GenBank/DDBJ databases">
        <title>A Polyphasic approach of four new species of the genus Ohtaekwangia: Ohtaekwangia histidinii sp. nov., Ohtaekwangia cretensis sp. nov., Ohtaekwangia indiensis sp. nov., Ohtaekwangia reichenbachii sp. nov. from diverse environment.</title>
        <authorList>
            <person name="Octaviana S."/>
        </authorList>
    </citation>
    <scope>NUCLEOTIDE SEQUENCE [LARGE SCALE GENOMIC DNA]</scope>
    <source>
        <strain evidence="9 10">PWU5</strain>
    </source>
</reference>
<dbReference type="InterPro" id="IPR029010">
    <property type="entry name" value="ThuA-like"/>
</dbReference>
<dbReference type="InterPro" id="IPR035986">
    <property type="entry name" value="PKD_dom_sf"/>
</dbReference>
<dbReference type="InterPro" id="IPR012938">
    <property type="entry name" value="Glc/Sorbosone_DH"/>
</dbReference>
<dbReference type="Pfam" id="PF07995">
    <property type="entry name" value="GSDH"/>
    <property type="match status" value="1"/>
</dbReference>
<accession>A0AAP2E0S7</accession>
<comment type="caution">
    <text evidence="9">The sequence shown here is derived from an EMBL/GenBank/DDBJ whole genome shotgun (WGS) entry which is preliminary data.</text>
</comment>
<evidence type="ECO:0000313" key="10">
    <source>
        <dbReference type="Proteomes" id="UP001319080"/>
    </source>
</evidence>
<dbReference type="CDD" id="cd00146">
    <property type="entry name" value="PKD"/>
    <property type="match status" value="1"/>
</dbReference>
<dbReference type="CDD" id="cd04084">
    <property type="entry name" value="CBM6_xylanase-like"/>
    <property type="match status" value="1"/>
</dbReference>
<dbReference type="GO" id="GO:0020037">
    <property type="term" value="F:heme binding"/>
    <property type="evidence" value="ECO:0007669"/>
    <property type="project" value="InterPro"/>
</dbReference>
<dbReference type="InterPro" id="IPR011042">
    <property type="entry name" value="6-blade_b-propeller_TolB-like"/>
</dbReference>
<dbReference type="PROSITE" id="PS51007">
    <property type="entry name" value="CYTC"/>
    <property type="match status" value="1"/>
</dbReference>
<dbReference type="InterPro" id="IPR009056">
    <property type="entry name" value="Cyt_c-like_dom"/>
</dbReference>
<dbReference type="Pfam" id="PF06283">
    <property type="entry name" value="ThuA"/>
    <property type="match status" value="1"/>
</dbReference>
<name>A0AAP2E0S7_9BACT</name>
<evidence type="ECO:0000256" key="3">
    <source>
        <dbReference type="ARBA" id="ARBA00022723"/>
    </source>
</evidence>
<dbReference type="PANTHER" id="PTHR40469">
    <property type="entry name" value="SECRETED GLYCOSYL HYDROLASE"/>
    <property type="match status" value="1"/>
</dbReference>
<keyword evidence="2 6" id="KW-0349">Heme</keyword>
<evidence type="ECO:0000256" key="4">
    <source>
        <dbReference type="ARBA" id="ARBA00022982"/>
    </source>
</evidence>
<feature type="domain" description="Cytochrome c" evidence="8">
    <location>
        <begin position="876"/>
        <end position="961"/>
    </location>
</feature>
<dbReference type="SUPFAM" id="SSF52317">
    <property type="entry name" value="Class I glutamine amidotransferase-like"/>
    <property type="match status" value="1"/>
</dbReference>
<organism evidence="9 10">
    <name type="scientific">Dawidia cretensis</name>
    <dbReference type="NCBI Taxonomy" id="2782350"/>
    <lineage>
        <taxon>Bacteria</taxon>
        <taxon>Pseudomonadati</taxon>
        <taxon>Bacteroidota</taxon>
        <taxon>Cytophagia</taxon>
        <taxon>Cytophagales</taxon>
        <taxon>Chryseotaleaceae</taxon>
        <taxon>Dawidia</taxon>
    </lineage>
</organism>
<dbReference type="Gene3D" id="2.60.40.10">
    <property type="entry name" value="Immunoglobulins"/>
    <property type="match status" value="1"/>
</dbReference>
<dbReference type="SUPFAM" id="SSF50952">
    <property type="entry name" value="Soluble quinoprotein glucose dehydrogenase"/>
    <property type="match status" value="1"/>
</dbReference>
<evidence type="ECO:0000313" key="9">
    <source>
        <dbReference type="EMBL" id="MBT1710665.1"/>
    </source>
</evidence>